<dbReference type="Gramene" id="TVU40698">
    <property type="protein sequence ID" value="TVU40698"/>
    <property type="gene ID" value="EJB05_14168"/>
</dbReference>
<comment type="caution">
    <text evidence="1">The sequence shown here is derived from an EMBL/GenBank/DDBJ whole genome shotgun (WGS) entry which is preliminary data.</text>
</comment>
<evidence type="ECO:0000313" key="2">
    <source>
        <dbReference type="Proteomes" id="UP000324897"/>
    </source>
</evidence>
<sequence>MERVRQRKKQKPHAHADEEQCFMHKEITLEQMKEIMLPKAVDYFRQNANATVYQMIWKSEHGSAVIHFEKANGSTRRICMGTRRTFGGDRKRKFLQGMDQTRMTPNFLQVCGYVMYHEYTIP</sequence>
<evidence type="ECO:0000313" key="1">
    <source>
        <dbReference type="EMBL" id="TVU40698.1"/>
    </source>
</evidence>
<dbReference type="EMBL" id="RWGY01000007">
    <property type="protein sequence ID" value="TVU40698.1"/>
    <property type="molecule type" value="Genomic_DNA"/>
</dbReference>
<keyword evidence="2" id="KW-1185">Reference proteome</keyword>
<dbReference type="Proteomes" id="UP000324897">
    <property type="component" value="Chromosome 4"/>
</dbReference>
<protein>
    <submittedName>
        <fullName evidence="1">Uncharacterized protein</fullName>
    </submittedName>
</protein>
<gene>
    <name evidence="1" type="ORF">EJB05_14168</name>
</gene>
<dbReference type="AlphaFoldDB" id="A0A5J9VXP9"/>
<accession>A0A5J9VXP9</accession>
<feature type="non-terminal residue" evidence="1">
    <location>
        <position position="1"/>
    </location>
</feature>
<reference evidence="1 2" key="1">
    <citation type="journal article" date="2019" name="Sci. Rep.">
        <title>A high-quality genome of Eragrostis curvula grass provides insights into Poaceae evolution and supports new strategies to enhance forage quality.</title>
        <authorList>
            <person name="Carballo J."/>
            <person name="Santos B.A.C.M."/>
            <person name="Zappacosta D."/>
            <person name="Garbus I."/>
            <person name="Selva J.P."/>
            <person name="Gallo C.A."/>
            <person name="Diaz A."/>
            <person name="Albertini E."/>
            <person name="Caccamo M."/>
            <person name="Echenique V."/>
        </authorList>
    </citation>
    <scope>NUCLEOTIDE SEQUENCE [LARGE SCALE GENOMIC DNA]</scope>
    <source>
        <strain evidence="2">cv. Victoria</strain>
        <tissue evidence="1">Leaf</tissue>
    </source>
</reference>
<name>A0A5J9VXP9_9POAL</name>
<organism evidence="1 2">
    <name type="scientific">Eragrostis curvula</name>
    <name type="common">weeping love grass</name>
    <dbReference type="NCBI Taxonomy" id="38414"/>
    <lineage>
        <taxon>Eukaryota</taxon>
        <taxon>Viridiplantae</taxon>
        <taxon>Streptophyta</taxon>
        <taxon>Embryophyta</taxon>
        <taxon>Tracheophyta</taxon>
        <taxon>Spermatophyta</taxon>
        <taxon>Magnoliopsida</taxon>
        <taxon>Liliopsida</taxon>
        <taxon>Poales</taxon>
        <taxon>Poaceae</taxon>
        <taxon>PACMAD clade</taxon>
        <taxon>Chloridoideae</taxon>
        <taxon>Eragrostideae</taxon>
        <taxon>Eragrostidinae</taxon>
        <taxon>Eragrostis</taxon>
    </lineage>
</organism>
<proteinExistence type="predicted"/>